<gene>
    <name evidence="1" type="ORF">VTL71DRAFT_12585</name>
</gene>
<reference evidence="1 2" key="1">
    <citation type="journal article" date="2024" name="Commun. Biol.">
        <title>Comparative genomic analysis of thermophilic fungi reveals convergent evolutionary adaptations and gene losses.</title>
        <authorList>
            <person name="Steindorff A.S."/>
            <person name="Aguilar-Pontes M.V."/>
            <person name="Robinson A.J."/>
            <person name="Andreopoulos B."/>
            <person name="LaButti K."/>
            <person name="Kuo A."/>
            <person name="Mondo S."/>
            <person name="Riley R."/>
            <person name="Otillar R."/>
            <person name="Haridas S."/>
            <person name="Lipzen A."/>
            <person name="Grimwood J."/>
            <person name="Schmutz J."/>
            <person name="Clum A."/>
            <person name="Reid I.D."/>
            <person name="Moisan M.C."/>
            <person name="Butler G."/>
            <person name="Nguyen T.T.M."/>
            <person name="Dewar K."/>
            <person name="Conant G."/>
            <person name="Drula E."/>
            <person name="Henrissat B."/>
            <person name="Hansel C."/>
            <person name="Singer S."/>
            <person name="Hutchinson M.I."/>
            <person name="de Vries R.P."/>
            <person name="Natvig D.O."/>
            <person name="Powell A.J."/>
            <person name="Tsang A."/>
            <person name="Grigoriev I.V."/>
        </authorList>
    </citation>
    <scope>NUCLEOTIDE SEQUENCE [LARGE SCALE GENOMIC DNA]</scope>
    <source>
        <strain evidence="1 2">CBS 494.80</strain>
    </source>
</reference>
<sequence>MRSQFQFRYDPSSQERKVNGGIPGLLLFHVQAKSNQSYCYQDVFFFAPLLTHALKYRKLAELYKTGKTMTKEMWRSEPLHFGWR</sequence>
<dbReference type="Proteomes" id="UP001595075">
    <property type="component" value="Unassembled WGS sequence"/>
</dbReference>
<accession>A0ABR4CNH8</accession>
<protein>
    <submittedName>
        <fullName evidence="1">Uncharacterized protein</fullName>
    </submittedName>
</protein>
<dbReference type="EMBL" id="JAZHXI010000005">
    <property type="protein sequence ID" value="KAL2071350.1"/>
    <property type="molecule type" value="Genomic_DNA"/>
</dbReference>
<organism evidence="1 2">
    <name type="scientific">Oculimacula yallundae</name>
    <dbReference type="NCBI Taxonomy" id="86028"/>
    <lineage>
        <taxon>Eukaryota</taxon>
        <taxon>Fungi</taxon>
        <taxon>Dikarya</taxon>
        <taxon>Ascomycota</taxon>
        <taxon>Pezizomycotina</taxon>
        <taxon>Leotiomycetes</taxon>
        <taxon>Helotiales</taxon>
        <taxon>Ploettnerulaceae</taxon>
        <taxon>Oculimacula</taxon>
    </lineage>
</organism>
<evidence type="ECO:0000313" key="2">
    <source>
        <dbReference type="Proteomes" id="UP001595075"/>
    </source>
</evidence>
<name>A0ABR4CNH8_9HELO</name>
<comment type="caution">
    <text evidence="1">The sequence shown here is derived from an EMBL/GenBank/DDBJ whole genome shotgun (WGS) entry which is preliminary data.</text>
</comment>
<evidence type="ECO:0000313" key="1">
    <source>
        <dbReference type="EMBL" id="KAL2071350.1"/>
    </source>
</evidence>
<proteinExistence type="predicted"/>
<keyword evidence="2" id="KW-1185">Reference proteome</keyword>